<evidence type="ECO:0000256" key="3">
    <source>
        <dbReference type="ARBA" id="ARBA00023163"/>
    </source>
</evidence>
<dbReference type="Gene3D" id="2.60.120.10">
    <property type="entry name" value="Jelly Rolls"/>
    <property type="match status" value="1"/>
</dbReference>
<dbReference type="InterPro" id="IPR018490">
    <property type="entry name" value="cNMP-bd_dom_sf"/>
</dbReference>
<dbReference type="SUPFAM" id="SSF46785">
    <property type="entry name" value="Winged helix' DNA-binding domain"/>
    <property type="match status" value="1"/>
</dbReference>
<evidence type="ECO:0000256" key="1">
    <source>
        <dbReference type="ARBA" id="ARBA00023015"/>
    </source>
</evidence>
<dbReference type="eggNOG" id="COG0664">
    <property type="taxonomic scope" value="Bacteria"/>
</dbReference>
<reference evidence="6 7" key="1">
    <citation type="journal article" date="2010" name="PLoS ONE">
        <title>The glycobiome of the rumen bacterium Butyrivibrio proteoclasticus B316(T) highlights adaptation to a polysaccharide-rich environment.</title>
        <authorList>
            <person name="Kelly W.J."/>
            <person name="Leahy S.C."/>
            <person name="Altermann E."/>
            <person name="Yeoman C.J."/>
            <person name="Dunne J.C."/>
            <person name="Kong Z."/>
            <person name="Pacheco D.M."/>
            <person name="Li D."/>
            <person name="Noel S.J."/>
            <person name="Moon C.D."/>
            <person name="Cookson A.L."/>
            <person name="Attwood G.T."/>
        </authorList>
    </citation>
    <scope>NUCLEOTIDE SEQUENCE [LARGE SCALE GENOMIC DNA]</scope>
    <source>
        <strain evidence="7">ATCC 51982 / DSM 14932 / B316</strain>
    </source>
</reference>
<keyword evidence="2" id="KW-0238">DNA-binding</keyword>
<dbReference type="InterPro" id="IPR014710">
    <property type="entry name" value="RmlC-like_jellyroll"/>
</dbReference>
<dbReference type="SUPFAM" id="SSF51206">
    <property type="entry name" value="cAMP-binding domain-like"/>
    <property type="match status" value="1"/>
</dbReference>
<evidence type="ECO:0000259" key="5">
    <source>
        <dbReference type="PROSITE" id="PS51063"/>
    </source>
</evidence>
<dbReference type="EMBL" id="CP001810">
    <property type="protein sequence ID" value="ADL35427.1"/>
    <property type="molecule type" value="Genomic_DNA"/>
</dbReference>
<dbReference type="InterPro" id="IPR036390">
    <property type="entry name" value="WH_DNA-bd_sf"/>
</dbReference>
<keyword evidence="3" id="KW-0804">Transcription</keyword>
<dbReference type="AlphaFoldDB" id="E0RZ55"/>
<dbReference type="PROSITE" id="PS51063">
    <property type="entry name" value="HTH_CRP_2"/>
    <property type="match status" value="1"/>
</dbReference>
<dbReference type="PROSITE" id="PS50042">
    <property type="entry name" value="CNMP_BINDING_3"/>
    <property type="match status" value="1"/>
</dbReference>
<evidence type="ECO:0000256" key="2">
    <source>
        <dbReference type="ARBA" id="ARBA00023125"/>
    </source>
</evidence>
<dbReference type="RefSeq" id="WP_013282080.1">
    <property type="nucleotide sequence ID" value="NC_014387.1"/>
</dbReference>
<evidence type="ECO:0000313" key="7">
    <source>
        <dbReference type="Proteomes" id="UP000001299"/>
    </source>
</evidence>
<dbReference type="STRING" id="515622.bpr_I2694"/>
<keyword evidence="1" id="KW-0805">Transcription regulation</keyword>
<dbReference type="GO" id="GO:0003677">
    <property type="term" value="F:DNA binding"/>
    <property type="evidence" value="ECO:0007669"/>
    <property type="project" value="UniProtKB-KW"/>
</dbReference>
<proteinExistence type="predicted"/>
<dbReference type="Proteomes" id="UP000001299">
    <property type="component" value="Chromosome 1"/>
</dbReference>
<feature type="domain" description="HTH crp-type" evidence="5">
    <location>
        <begin position="151"/>
        <end position="219"/>
    </location>
</feature>
<sequence>MNLEDIEKSRLFQGMTTKELSSCLDFLDAKEKRFRKDDVILHAGEQTSKIGMVLSGSVTVESNDIWGNRTVLSHVGKNQYFAEAYALLGEVLLVDVRANEESRILFCNIKNLLEDSKKSSPWKEKLLKNILIISSQKNLVLSGRSFYTSSKSCRGRLMSYLNAIALQSDSREFDIPFNRQQLADYLNLERTNMSKELSRMQDEGLIEYRKCHFKLLKADS</sequence>
<evidence type="ECO:0000259" key="4">
    <source>
        <dbReference type="PROSITE" id="PS50042"/>
    </source>
</evidence>
<dbReference type="InterPro" id="IPR000595">
    <property type="entry name" value="cNMP-bd_dom"/>
</dbReference>
<dbReference type="Pfam" id="PF00027">
    <property type="entry name" value="cNMP_binding"/>
    <property type="match status" value="1"/>
</dbReference>
<keyword evidence="7" id="KW-1185">Reference proteome</keyword>
<dbReference type="GO" id="GO:0006355">
    <property type="term" value="P:regulation of DNA-templated transcription"/>
    <property type="evidence" value="ECO:0007669"/>
    <property type="project" value="InterPro"/>
</dbReference>
<name>E0RZ55_BUTPB</name>
<organism evidence="6 7">
    <name type="scientific">Butyrivibrio proteoclasticus (strain ATCC 51982 / DSM 14932 / B316)</name>
    <name type="common">Clostridium proteoclasticum</name>
    <dbReference type="NCBI Taxonomy" id="515622"/>
    <lineage>
        <taxon>Bacteria</taxon>
        <taxon>Bacillati</taxon>
        <taxon>Bacillota</taxon>
        <taxon>Clostridia</taxon>
        <taxon>Lachnospirales</taxon>
        <taxon>Lachnospiraceae</taxon>
        <taxon>Butyrivibrio</taxon>
    </lineage>
</organism>
<dbReference type="KEGG" id="bpb:bpr_I2694"/>
<accession>E0RZ55</accession>
<dbReference type="CDD" id="cd00038">
    <property type="entry name" value="CAP_ED"/>
    <property type="match status" value="1"/>
</dbReference>
<feature type="domain" description="Cyclic nucleotide-binding" evidence="4">
    <location>
        <begin position="11"/>
        <end position="105"/>
    </location>
</feature>
<dbReference type="InterPro" id="IPR012318">
    <property type="entry name" value="HTH_CRP"/>
</dbReference>
<dbReference type="HOGENOM" id="CLU_075053_4_1_9"/>
<dbReference type="Pfam" id="PF13545">
    <property type="entry name" value="HTH_Crp_2"/>
    <property type="match status" value="1"/>
</dbReference>
<protein>
    <submittedName>
        <fullName evidence="6">cNMP binding domain-containing protein</fullName>
    </submittedName>
</protein>
<gene>
    <name evidence="6" type="ordered locus">bpr_I2694</name>
</gene>
<evidence type="ECO:0000313" key="6">
    <source>
        <dbReference type="EMBL" id="ADL35427.1"/>
    </source>
</evidence>